<dbReference type="Proteomes" id="UP000023152">
    <property type="component" value="Unassembled WGS sequence"/>
</dbReference>
<feature type="transmembrane region" description="Helical" evidence="1">
    <location>
        <begin position="58"/>
        <end position="86"/>
    </location>
</feature>
<protein>
    <submittedName>
        <fullName evidence="2">Uncharacterized protein</fullName>
    </submittedName>
</protein>
<name>X6LC20_RETFI</name>
<evidence type="ECO:0000313" key="3">
    <source>
        <dbReference type="Proteomes" id="UP000023152"/>
    </source>
</evidence>
<feature type="non-terminal residue" evidence="2">
    <location>
        <position position="190"/>
    </location>
</feature>
<organism evidence="2 3">
    <name type="scientific">Reticulomyxa filosa</name>
    <dbReference type="NCBI Taxonomy" id="46433"/>
    <lineage>
        <taxon>Eukaryota</taxon>
        <taxon>Sar</taxon>
        <taxon>Rhizaria</taxon>
        <taxon>Retaria</taxon>
        <taxon>Foraminifera</taxon>
        <taxon>Monothalamids</taxon>
        <taxon>Reticulomyxidae</taxon>
        <taxon>Reticulomyxa</taxon>
    </lineage>
</organism>
<proteinExistence type="predicted"/>
<keyword evidence="1" id="KW-0472">Membrane</keyword>
<evidence type="ECO:0000313" key="2">
    <source>
        <dbReference type="EMBL" id="ETN99093.1"/>
    </source>
</evidence>
<keyword evidence="3" id="KW-1185">Reference proteome</keyword>
<keyword evidence="1" id="KW-0812">Transmembrane</keyword>
<dbReference type="AlphaFoldDB" id="X6LC20"/>
<comment type="caution">
    <text evidence="2">The sequence shown here is derived from an EMBL/GenBank/DDBJ whole genome shotgun (WGS) entry which is preliminary data.</text>
</comment>
<keyword evidence="1" id="KW-1133">Transmembrane helix</keyword>
<dbReference type="EMBL" id="ASPP01044947">
    <property type="protein sequence ID" value="ETN99093.1"/>
    <property type="molecule type" value="Genomic_DNA"/>
</dbReference>
<gene>
    <name evidence="2" type="ORF">RFI_38394</name>
</gene>
<feature type="non-terminal residue" evidence="2">
    <location>
        <position position="1"/>
    </location>
</feature>
<evidence type="ECO:0000256" key="1">
    <source>
        <dbReference type="SAM" id="Phobius"/>
    </source>
</evidence>
<accession>X6LC20</accession>
<sequence>KKKKKNDVSIIFFFSGRSLLHLVFNQSLANVLPRLTLLHKFMPQKSWQELLVTTDMVIMYWIFLLNAFQSFFLSFFLSLHCIALCFSQYSKTPLMEALLCSVEMDEHIIAFLIPSNGGDDNFWKMETNVFFFFFFTLFHLQSGIDIRGCNMIHLSVLNKRNNTLNNLKTLQQFMPEKLWAELLNKKNKSL</sequence>
<reference evidence="2 3" key="1">
    <citation type="journal article" date="2013" name="Curr. Biol.">
        <title>The Genome of the Foraminiferan Reticulomyxa filosa.</title>
        <authorList>
            <person name="Glockner G."/>
            <person name="Hulsmann N."/>
            <person name="Schleicher M."/>
            <person name="Noegel A.A."/>
            <person name="Eichinger L."/>
            <person name="Gallinger C."/>
            <person name="Pawlowski J."/>
            <person name="Sierra R."/>
            <person name="Euteneuer U."/>
            <person name="Pillet L."/>
            <person name="Moustafa A."/>
            <person name="Platzer M."/>
            <person name="Groth M."/>
            <person name="Szafranski K."/>
            <person name="Schliwa M."/>
        </authorList>
    </citation>
    <scope>NUCLEOTIDE SEQUENCE [LARGE SCALE GENOMIC DNA]</scope>
</reference>